<feature type="compositionally biased region" description="Basic and acidic residues" evidence="1">
    <location>
        <begin position="71"/>
        <end position="89"/>
    </location>
</feature>
<proteinExistence type="predicted"/>
<dbReference type="EMBL" id="VWZX01008617">
    <property type="protein sequence ID" value="NXI44864.1"/>
    <property type="molecule type" value="Genomic_DNA"/>
</dbReference>
<feature type="non-terminal residue" evidence="2">
    <location>
        <position position="227"/>
    </location>
</feature>
<dbReference type="Proteomes" id="UP000566440">
    <property type="component" value="Unassembled WGS sequence"/>
</dbReference>
<keyword evidence="3" id="KW-1185">Reference proteome</keyword>
<reference evidence="2 3" key="1">
    <citation type="submission" date="2019-09" db="EMBL/GenBank/DDBJ databases">
        <title>Bird 10,000 Genomes (B10K) Project - Family phase.</title>
        <authorList>
            <person name="Zhang G."/>
        </authorList>
    </citation>
    <scope>NUCLEOTIDE SEQUENCE [LARGE SCALE GENOMIC DNA]</scope>
    <source>
        <strain evidence="2">B10K-DU-001-62</strain>
        <tissue evidence="2">Muscle</tissue>
    </source>
</reference>
<dbReference type="PANTHER" id="PTHR15225:SF8">
    <property type="entry name" value="RNA-BINDING PROTEIN 43"/>
    <property type="match status" value="1"/>
</dbReference>
<name>A0A7K9T948_9PICI</name>
<protein>
    <submittedName>
        <fullName evidence="2">RBM43 protein</fullName>
    </submittedName>
</protein>
<evidence type="ECO:0000256" key="1">
    <source>
        <dbReference type="SAM" id="MobiDB-lite"/>
    </source>
</evidence>
<sequence length="227" mass="25955">FSSVTSVLNMSVFQDQFVLEDLIEEVKKKSTALSFGPLQPNGHIYVEGSFPAIKLLRDFLLLKAKSLSEEDKREESKSHQRPWRREKQHSLPSEDADGEKQIVVLDTDVYRYMKSFFPSTFQVNDDVVISDTTDGDTTTVYLERAGGRPDAGQVLRVKEQIESQSVKLYSALRKERINIGKHTRGAEERYKMLCGHLQSHYPHLLVIPYDTHIDVIGKSSEILELKE</sequence>
<accession>A0A7K9T948</accession>
<comment type="caution">
    <text evidence="2">The sequence shown here is derived from an EMBL/GenBank/DDBJ whole genome shotgun (WGS) entry which is preliminary data.</text>
</comment>
<gene>
    <name evidence="2" type="primary">Rbm43_0</name>
    <name evidence="2" type="ORF">GALDEA_R06794</name>
</gene>
<evidence type="ECO:0000313" key="3">
    <source>
        <dbReference type="Proteomes" id="UP000566440"/>
    </source>
</evidence>
<organism evidence="2 3">
    <name type="scientific">Galbula dea</name>
    <dbReference type="NCBI Taxonomy" id="1109041"/>
    <lineage>
        <taxon>Eukaryota</taxon>
        <taxon>Metazoa</taxon>
        <taxon>Chordata</taxon>
        <taxon>Craniata</taxon>
        <taxon>Vertebrata</taxon>
        <taxon>Euteleostomi</taxon>
        <taxon>Archelosauria</taxon>
        <taxon>Archosauria</taxon>
        <taxon>Dinosauria</taxon>
        <taxon>Saurischia</taxon>
        <taxon>Theropoda</taxon>
        <taxon>Coelurosauria</taxon>
        <taxon>Aves</taxon>
        <taxon>Neognathae</taxon>
        <taxon>Neoaves</taxon>
        <taxon>Telluraves</taxon>
        <taxon>Coraciimorphae</taxon>
        <taxon>Piciformes</taxon>
        <taxon>Galbulidae</taxon>
        <taxon>Galbula</taxon>
    </lineage>
</organism>
<feature type="region of interest" description="Disordered" evidence="1">
    <location>
        <begin position="71"/>
        <end position="97"/>
    </location>
</feature>
<evidence type="ECO:0000313" key="2">
    <source>
        <dbReference type="EMBL" id="NXI44864.1"/>
    </source>
</evidence>
<dbReference type="AlphaFoldDB" id="A0A7K9T948"/>
<dbReference type="PANTHER" id="PTHR15225">
    <property type="entry name" value="INTERFERON-INDUCED PROTEIN 35/NMI N-MYC/STAT INTERACTING PROTEIN"/>
    <property type="match status" value="1"/>
</dbReference>
<feature type="non-terminal residue" evidence="2">
    <location>
        <position position="1"/>
    </location>
</feature>
<dbReference type="OrthoDB" id="9948435at2759"/>